<dbReference type="RefSeq" id="WP_249298463.1">
    <property type="nucleotide sequence ID" value="NZ_JACRSX010000021.1"/>
</dbReference>
<gene>
    <name evidence="3" type="ORF">H8704_12345</name>
</gene>
<dbReference type="EMBL" id="JACRSX010000021">
    <property type="protein sequence ID" value="MBC8563400.1"/>
    <property type="molecule type" value="Genomic_DNA"/>
</dbReference>
<keyword evidence="4" id="KW-1185">Reference proteome</keyword>
<dbReference type="Proteomes" id="UP000606193">
    <property type="component" value="Unassembled WGS sequence"/>
</dbReference>
<sequence length="552" mass="62701">MMVSVYKEDGSITIFMTFIFLLLFALTGAALDSARYFSSGGYVRSSAYGADIAIYGEYNRELYTEYGLFGCGGFNGKGESDWLDRYQEILQENLREWPDKQEQGILPRRYASVYQINDIRTELEEVHFLTEEKYFRQQLRKWIAAEGLKDLGGDLVKQVLGTNQGKKEELLKDLEKTDSLEETKEAEQAKNSVVDKGVPNNTGRGQQKPTVENPLEFLRKLLQDGVLSLVCDTGSLCEREIDTREVTGEMQDAQEGLKPKGTQSWTTGKSGLKILKKFLKQEDSMWNDEMTVDSGKKGELIIYVTNILESYVSEHNGSVPYGLEYLISGKKSQKEAFGAVINHLFLIRTMTNFLYVEKDPALQAQSLETATALAAPLMAEAFIPVIQKGILMVLSMEEACVDITALLQGRRVPVFKSRGSFQMQYAQICLATRKLFVKKAKSFPKEGDRLIDGNGRMGLGYTQYLWLMLMMQSWDELYQRTLDIVQFDLRERFNQTFTLDHCICRTGVVVTYDLPVLFNRLVDGKNYKDRIKSKNSTTGMLSRQITVTYGYS</sequence>
<dbReference type="Pfam" id="PF18960">
    <property type="entry name" value="DUF5702"/>
    <property type="match status" value="1"/>
</dbReference>
<feature type="region of interest" description="Disordered" evidence="1">
    <location>
        <begin position="177"/>
        <end position="210"/>
    </location>
</feature>
<dbReference type="InterPro" id="IPR043756">
    <property type="entry name" value="DUF5702"/>
</dbReference>
<keyword evidence="2" id="KW-1133">Transmembrane helix</keyword>
<keyword evidence="2" id="KW-0472">Membrane</keyword>
<protein>
    <submittedName>
        <fullName evidence="3">Uncharacterized protein</fullName>
    </submittedName>
</protein>
<reference evidence="3 4" key="1">
    <citation type="submission" date="2020-08" db="EMBL/GenBank/DDBJ databases">
        <title>Genome public.</title>
        <authorList>
            <person name="Liu C."/>
            <person name="Sun Q."/>
        </authorList>
    </citation>
    <scope>NUCLEOTIDE SEQUENCE [LARGE SCALE GENOMIC DNA]</scope>
    <source>
        <strain evidence="3 4">NSJ-37</strain>
    </source>
</reference>
<keyword evidence="2" id="KW-0812">Transmembrane</keyword>
<name>A0ABR7N460_9FIRM</name>
<accession>A0ABR7N460</accession>
<evidence type="ECO:0000313" key="4">
    <source>
        <dbReference type="Proteomes" id="UP000606193"/>
    </source>
</evidence>
<proteinExistence type="predicted"/>
<evidence type="ECO:0000256" key="1">
    <source>
        <dbReference type="SAM" id="MobiDB-lite"/>
    </source>
</evidence>
<evidence type="ECO:0000313" key="3">
    <source>
        <dbReference type="EMBL" id="MBC8563400.1"/>
    </source>
</evidence>
<feature type="transmembrane region" description="Helical" evidence="2">
    <location>
        <begin position="12"/>
        <end position="31"/>
    </location>
</feature>
<evidence type="ECO:0000256" key="2">
    <source>
        <dbReference type="SAM" id="Phobius"/>
    </source>
</evidence>
<organism evidence="3 4">
    <name type="scientific">Jutongia huaianensis</name>
    <dbReference type="NCBI Taxonomy" id="2763668"/>
    <lineage>
        <taxon>Bacteria</taxon>
        <taxon>Bacillati</taxon>
        <taxon>Bacillota</taxon>
        <taxon>Clostridia</taxon>
        <taxon>Lachnospirales</taxon>
        <taxon>Lachnospiraceae</taxon>
        <taxon>Jutongia</taxon>
    </lineage>
</organism>
<feature type="compositionally biased region" description="Polar residues" evidence="1">
    <location>
        <begin position="199"/>
        <end position="210"/>
    </location>
</feature>
<feature type="compositionally biased region" description="Basic and acidic residues" evidence="1">
    <location>
        <begin position="177"/>
        <end position="188"/>
    </location>
</feature>
<comment type="caution">
    <text evidence="3">The sequence shown here is derived from an EMBL/GenBank/DDBJ whole genome shotgun (WGS) entry which is preliminary data.</text>
</comment>